<accession>A0A1F5YEZ0</accession>
<gene>
    <name evidence="7" type="ORF">A2Z86_01085</name>
</gene>
<dbReference type="PANTHER" id="PTHR43712">
    <property type="entry name" value="PUTATIVE (AFU_ORTHOLOGUE AFUA_4G14580)-RELATED"/>
    <property type="match status" value="1"/>
</dbReference>
<dbReference type="GO" id="GO:0046983">
    <property type="term" value="F:protein dimerization activity"/>
    <property type="evidence" value="ECO:0007669"/>
    <property type="project" value="InterPro"/>
</dbReference>
<dbReference type="PIRSF" id="PIRSF005739">
    <property type="entry name" value="O-mtase"/>
    <property type="match status" value="1"/>
</dbReference>
<dbReference type="Pfam" id="PF00891">
    <property type="entry name" value="Methyltransf_2"/>
    <property type="match status" value="1"/>
</dbReference>
<evidence type="ECO:0000259" key="6">
    <source>
        <dbReference type="Pfam" id="PF08100"/>
    </source>
</evidence>
<comment type="caution">
    <text evidence="7">The sequence shown here is derived from an EMBL/GenBank/DDBJ whole genome shotgun (WGS) entry which is preliminary data.</text>
</comment>
<keyword evidence="1" id="KW-0489">Methyltransferase</keyword>
<dbReference type="SUPFAM" id="SSF46785">
    <property type="entry name" value="Winged helix' DNA-binding domain"/>
    <property type="match status" value="1"/>
</dbReference>
<dbReference type="Proteomes" id="UP000176992">
    <property type="component" value="Unassembled WGS sequence"/>
</dbReference>
<dbReference type="InterPro" id="IPR036390">
    <property type="entry name" value="WH_DNA-bd_sf"/>
</dbReference>
<feature type="domain" description="O-methyltransferase dimerisation" evidence="6">
    <location>
        <begin position="20"/>
        <end position="92"/>
    </location>
</feature>
<feature type="active site" description="Proton acceptor" evidence="4">
    <location>
        <position position="243"/>
    </location>
</feature>
<name>A0A1F5YEZ0_9BACT</name>
<dbReference type="PROSITE" id="PS51683">
    <property type="entry name" value="SAM_OMT_II"/>
    <property type="match status" value="1"/>
</dbReference>
<dbReference type="InterPro" id="IPR016461">
    <property type="entry name" value="COMT-like"/>
</dbReference>
<organism evidence="7 8">
    <name type="scientific">Candidatus Glassbacteria bacterium GWA2_58_10</name>
    <dbReference type="NCBI Taxonomy" id="1817865"/>
    <lineage>
        <taxon>Bacteria</taxon>
        <taxon>Candidatus Glassiibacteriota</taxon>
    </lineage>
</organism>
<proteinExistence type="predicted"/>
<keyword evidence="2" id="KW-0808">Transferase</keyword>
<dbReference type="CDD" id="cd02440">
    <property type="entry name" value="AdoMet_MTases"/>
    <property type="match status" value="1"/>
</dbReference>
<keyword evidence="3" id="KW-0949">S-adenosyl-L-methionine</keyword>
<dbReference type="InterPro" id="IPR001077">
    <property type="entry name" value="COMT_C"/>
</dbReference>
<dbReference type="AlphaFoldDB" id="A0A1F5YEZ0"/>
<reference evidence="7 8" key="1">
    <citation type="journal article" date="2016" name="Nat. Commun.">
        <title>Thousands of microbial genomes shed light on interconnected biogeochemical processes in an aquifer system.</title>
        <authorList>
            <person name="Anantharaman K."/>
            <person name="Brown C.T."/>
            <person name="Hug L.A."/>
            <person name="Sharon I."/>
            <person name="Castelle C.J."/>
            <person name="Probst A.J."/>
            <person name="Thomas B.C."/>
            <person name="Singh A."/>
            <person name="Wilkins M.J."/>
            <person name="Karaoz U."/>
            <person name="Brodie E.L."/>
            <person name="Williams K.H."/>
            <person name="Hubbard S.S."/>
            <person name="Banfield J.F."/>
        </authorList>
    </citation>
    <scope>NUCLEOTIDE SEQUENCE [LARGE SCALE GENOMIC DNA]</scope>
</reference>
<evidence type="ECO:0000313" key="8">
    <source>
        <dbReference type="Proteomes" id="UP000176992"/>
    </source>
</evidence>
<sequence length="336" mass="36332">MCDKKAEIFQGIDKLTRISRGFQGAVVLSTAAELELFTLLDKKALTPSEVAGSLGLDLRAASILLHALAGLELLEKKEGRFGNSPLAAELLVRGKPHYQGDIIRHSGHLIERWMRLPEVLKKGRPPEQPSLAANPQTMRDFILGMHNIALLSAEKVAAALDLGRSRHLLDLGGGPGTYAITFCRLHPQLSAAVFDLPQVIEGITAGQVAAAGLQGRISLLKGDYLKDDIGSGYDLVLISNIIHSLGERGNRTLIGKAFRALIPGGRIVVKDFLLDENRVTPPFASMFAVNMLTGTAEGGCYTYEEVRGYLRDAGFECEESLDLSPQDRIVMGVKPA</sequence>
<dbReference type="EMBL" id="MFIV01000075">
    <property type="protein sequence ID" value="OGF98612.1"/>
    <property type="molecule type" value="Genomic_DNA"/>
</dbReference>
<evidence type="ECO:0000259" key="5">
    <source>
        <dbReference type="Pfam" id="PF00891"/>
    </source>
</evidence>
<evidence type="ECO:0000256" key="2">
    <source>
        <dbReference type="ARBA" id="ARBA00022679"/>
    </source>
</evidence>
<evidence type="ECO:0000256" key="3">
    <source>
        <dbReference type="ARBA" id="ARBA00022691"/>
    </source>
</evidence>
<dbReference type="Pfam" id="PF08100">
    <property type="entry name" value="Dimerisation"/>
    <property type="match status" value="1"/>
</dbReference>
<dbReference type="InterPro" id="IPR012967">
    <property type="entry name" value="COMT_dimerisation"/>
</dbReference>
<feature type="domain" description="O-methyltransferase C-terminal" evidence="5">
    <location>
        <begin position="133"/>
        <end position="316"/>
    </location>
</feature>
<protein>
    <recommendedName>
        <fullName evidence="9">Methyltransferase</fullName>
    </recommendedName>
</protein>
<evidence type="ECO:0000256" key="1">
    <source>
        <dbReference type="ARBA" id="ARBA00022603"/>
    </source>
</evidence>
<evidence type="ECO:0008006" key="9">
    <source>
        <dbReference type="Google" id="ProtNLM"/>
    </source>
</evidence>
<dbReference type="GO" id="GO:0008171">
    <property type="term" value="F:O-methyltransferase activity"/>
    <property type="evidence" value="ECO:0007669"/>
    <property type="project" value="InterPro"/>
</dbReference>
<evidence type="ECO:0000256" key="4">
    <source>
        <dbReference type="PIRSR" id="PIRSR005739-1"/>
    </source>
</evidence>
<dbReference type="Gene3D" id="1.10.10.10">
    <property type="entry name" value="Winged helix-like DNA-binding domain superfamily/Winged helix DNA-binding domain"/>
    <property type="match status" value="1"/>
</dbReference>
<evidence type="ECO:0000313" key="7">
    <source>
        <dbReference type="EMBL" id="OGF98612.1"/>
    </source>
</evidence>
<dbReference type="Gene3D" id="3.40.50.150">
    <property type="entry name" value="Vaccinia Virus protein VP39"/>
    <property type="match status" value="1"/>
</dbReference>
<dbReference type="InterPro" id="IPR036388">
    <property type="entry name" value="WH-like_DNA-bd_sf"/>
</dbReference>
<dbReference type="PANTHER" id="PTHR43712:SF2">
    <property type="entry name" value="O-METHYLTRANSFERASE CICE"/>
    <property type="match status" value="1"/>
</dbReference>
<dbReference type="InterPro" id="IPR029063">
    <property type="entry name" value="SAM-dependent_MTases_sf"/>
</dbReference>
<dbReference type="SUPFAM" id="SSF53335">
    <property type="entry name" value="S-adenosyl-L-methionine-dependent methyltransferases"/>
    <property type="match status" value="1"/>
</dbReference>
<dbReference type="GO" id="GO:0032259">
    <property type="term" value="P:methylation"/>
    <property type="evidence" value="ECO:0007669"/>
    <property type="project" value="UniProtKB-KW"/>
</dbReference>